<dbReference type="EMBL" id="SOPW01000003">
    <property type="protein sequence ID" value="TFB24030.1"/>
    <property type="molecule type" value="Genomic_DNA"/>
</dbReference>
<dbReference type="PANTHER" id="PTHR10094:SF25">
    <property type="entry name" value="SCP2 STEROL-BINDING DOMAIN-CONTAINING PROTEIN 1"/>
    <property type="match status" value="1"/>
</dbReference>
<name>A0A4Y8ISX4_9BACI</name>
<dbReference type="RefSeq" id="WP_134339088.1">
    <property type="nucleotide sequence ID" value="NZ_SOPW01000003.1"/>
</dbReference>
<reference evidence="2 3" key="1">
    <citation type="submission" date="2019-03" db="EMBL/GenBank/DDBJ databases">
        <authorList>
            <person name="He R.-H."/>
        </authorList>
    </citation>
    <scope>NUCLEOTIDE SEQUENCE [LARGE SCALE GENOMIC DNA]</scope>
    <source>
        <strain evidence="3">SH 714</strain>
    </source>
</reference>
<protein>
    <submittedName>
        <fullName evidence="2">SCP2 sterol-binding domain-containing protein</fullName>
    </submittedName>
</protein>
<dbReference type="PANTHER" id="PTHR10094">
    <property type="entry name" value="STEROL CARRIER PROTEIN 2 SCP-2 FAMILY PROTEIN"/>
    <property type="match status" value="1"/>
</dbReference>
<keyword evidence="3" id="KW-1185">Reference proteome</keyword>
<evidence type="ECO:0000313" key="2">
    <source>
        <dbReference type="EMBL" id="TFB24030.1"/>
    </source>
</evidence>
<evidence type="ECO:0000259" key="1">
    <source>
        <dbReference type="Pfam" id="PF02036"/>
    </source>
</evidence>
<dbReference type="InterPro" id="IPR003033">
    <property type="entry name" value="SCP2_sterol-bd_dom"/>
</dbReference>
<organism evidence="2 3">
    <name type="scientific">Filobacillus milosensis</name>
    <dbReference type="NCBI Taxonomy" id="94137"/>
    <lineage>
        <taxon>Bacteria</taxon>
        <taxon>Bacillati</taxon>
        <taxon>Bacillota</taxon>
        <taxon>Bacilli</taxon>
        <taxon>Bacillales</taxon>
        <taxon>Bacillaceae</taxon>
        <taxon>Filobacillus</taxon>
    </lineage>
</organism>
<comment type="caution">
    <text evidence="2">The sequence shown here is derived from an EMBL/GenBank/DDBJ whole genome shotgun (WGS) entry which is preliminary data.</text>
</comment>
<dbReference type="InterPro" id="IPR036527">
    <property type="entry name" value="SCP2_sterol-bd_dom_sf"/>
</dbReference>
<dbReference type="GO" id="GO:0005829">
    <property type="term" value="C:cytosol"/>
    <property type="evidence" value="ECO:0007669"/>
    <property type="project" value="TreeGrafter"/>
</dbReference>
<proteinExistence type="predicted"/>
<dbReference type="OrthoDB" id="9804656at2"/>
<accession>A0A4Y8ISX4</accession>
<dbReference type="AlphaFoldDB" id="A0A4Y8ISX4"/>
<evidence type="ECO:0000313" key="3">
    <source>
        <dbReference type="Proteomes" id="UP000297975"/>
    </source>
</evidence>
<dbReference type="Gene3D" id="3.30.1050.10">
    <property type="entry name" value="SCP2 sterol-binding domain"/>
    <property type="match status" value="1"/>
</dbReference>
<feature type="domain" description="SCP2" evidence="1">
    <location>
        <begin position="8"/>
        <end position="104"/>
    </location>
</feature>
<dbReference type="Proteomes" id="UP000297975">
    <property type="component" value="Unassembled WGS sequence"/>
</dbReference>
<dbReference type="Pfam" id="PF02036">
    <property type="entry name" value="SCP2"/>
    <property type="match status" value="1"/>
</dbReference>
<dbReference type="SUPFAM" id="SSF55718">
    <property type="entry name" value="SCP-like"/>
    <property type="match status" value="1"/>
</dbReference>
<sequence length="110" mass="12562">MSLEGKLKALGQKMNEDSSHYKGFHADFSFEIKDKEENWSVNFKGDQVELKNDLLNEPTCLLKMNEENFLKLLDGSLNATTAFMMGKIKADGELTKALKLQKILNEYQDN</sequence>
<gene>
    <name evidence="2" type="ORF">E3U55_04245</name>
</gene>